<dbReference type="Gene3D" id="3.40.91.30">
    <property type="match status" value="1"/>
</dbReference>
<keyword evidence="1" id="KW-0540">Nuclease</keyword>
<dbReference type="RefSeq" id="YP_010671899.1">
    <property type="nucleotide sequence ID" value="NC_070973.1"/>
</dbReference>
<keyword evidence="1" id="KW-0378">Hydrolase</keyword>
<dbReference type="Pfam" id="PF05367">
    <property type="entry name" value="Phage_endo_I"/>
    <property type="match status" value="1"/>
</dbReference>
<dbReference type="InterPro" id="IPR011335">
    <property type="entry name" value="Restrct_endonuc-II-like"/>
</dbReference>
<dbReference type="GO" id="GO:0015074">
    <property type="term" value="P:DNA integration"/>
    <property type="evidence" value="ECO:0007669"/>
    <property type="project" value="InterPro"/>
</dbReference>
<dbReference type="GeneID" id="77948161"/>
<proteinExistence type="predicted"/>
<keyword evidence="1" id="KW-0255">Endonuclease</keyword>
<dbReference type="EMBL" id="MW343794">
    <property type="protein sequence ID" value="QQG33651.1"/>
    <property type="molecule type" value="Genomic_DNA"/>
</dbReference>
<dbReference type="Proteomes" id="UP000595896">
    <property type="component" value="Segment"/>
</dbReference>
<dbReference type="GO" id="GO:0016032">
    <property type="term" value="P:viral process"/>
    <property type="evidence" value="ECO:0007669"/>
    <property type="project" value="InterPro"/>
</dbReference>
<protein>
    <submittedName>
        <fullName evidence="1">Endonuclease</fullName>
    </submittedName>
</protein>
<evidence type="ECO:0000313" key="1">
    <source>
        <dbReference type="EMBL" id="QQG33651.1"/>
    </source>
</evidence>
<organism evidence="1 2">
    <name type="scientific">Cronobacter phage A24</name>
    <dbReference type="NCBI Taxonomy" id="2795745"/>
    <lineage>
        <taxon>Viruses</taxon>
        <taxon>Duplodnaviria</taxon>
        <taxon>Heunggongvirae</taxon>
        <taxon>Uroviricota</taxon>
        <taxon>Caudoviricetes</taxon>
        <taxon>Grimontviridae</taxon>
        <taxon>Crifsvirus</taxon>
        <taxon>Crifsvirus A24</taxon>
    </lineage>
</organism>
<dbReference type="InterPro" id="IPR008029">
    <property type="entry name" value="Phage_T7_Gp3_endoDNaseI"/>
</dbReference>
<dbReference type="GO" id="GO:0008833">
    <property type="term" value="F:deoxyribonuclease IV (phage-T4-induced) activity"/>
    <property type="evidence" value="ECO:0007669"/>
    <property type="project" value="InterPro"/>
</dbReference>
<evidence type="ECO:0000313" key="2">
    <source>
        <dbReference type="Proteomes" id="UP000595896"/>
    </source>
</evidence>
<sequence>MARKFKKRYAPKKDNLIKGTPYDSLFEKNIHERLLQDARFHDKSDRVDYQVPHYYEPDFVLEKDGKTFYIETKGRFRDSSEARKYLFVRENLPEGAELVFIWEKANTVFPFAKKRKDGTKATHGEWADKNGFRNWVQTEFTVEKL</sequence>
<name>A0A7T5UEI6_9CAUD</name>
<accession>A0A7T5UEI6</accession>
<dbReference type="KEGG" id="vg:77948161"/>
<dbReference type="SUPFAM" id="SSF52980">
    <property type="entry name" value="Restriction endonuclease-like"/>
    <property type="match status" value="1"/>
</dbReference>
<reference evidence="1 2" key="1">
    <citation type="submission" date="2020-12" db="EMBL/GenBank/DDBJ databases">
        <authorList>
            <person name="Luo D."/>
            <person name="Li C."/>
            <person name="Zeng H."/>
        </authorList>
    </citation>
    <scope>NUCLEOTIDE SEQUENCE [LARGE SCALE GENOMIC DNA]</scope>
</reference>
<keyword evidence="2" id="KW-1185">Reference proteome</keyword>